<feature type="transmembrane region" description="Helical" evidence="1">
    <location>
        <begin position="28"/>
        <end position="46"/>
    </location>
</feature>
<dbReference type="Proteomes" id="UP001626537">
    <property type="component" value="Chromosome"/>
</dbReference>
<sequence>MVSSSRSDASLVIIAKPNHSSSWRNNKLALLAVSVPSMGAAIGFTALGAWPILPFAGAELFALAAALYYVNWKLEYRHVITLDEQTVSIDKGHYAPKRRWRFARDQVALAITPEKHPWEGPGVTVHGKEETVIVGEFLNRDDCLSLVALLREELLVRTHGPIRRIKI</sequence>
<keyword evidence="1" id="KW-0812">Transmembrane</keyword>
<dbReference type="Pfam" id="PF10003">
    <property type="entry name" value="DUF2244"/>
    <property type="match status" value="1"/>
</dbReference>
<protein>
    <submittedName>
        <fullName evidence="2">DUF2244 domain-containing protein</fullName>
    </submittedName>
</protein>
<name>A0ABZ0I7T8_9GAMM</name>
<proteinExistence type="predicted"/>
<organism evidence="2 3">
    <name type="scientific">Congregibacter variabilis</name>
    <dbReference type="NCBI Taxonomy" id="3081200"/>
    <lineage>
        <taxon>Bacteria</taxon>
        <taxon>Pseudomonadati</taxon>
        <taxon>Pseudomonadota</taxon>
        <taxon>Gammaproteobacteria</taxon>
        <taxon>Cellvibrionales</taxon>
        <taxon>Halieaceae</taxon>
        <taxon>Congregibacter</taxon>
    </lineage>
</organism>
<gene>
    <name evidence="2" type="ORF">R0135_06895</name>
</gene>
<evidence type="ECO:0000256" key="1">
    <source>
        <dbReference type="SAM" id="Phobius"/>
    </source>
</evidence>
<dbReference type="RefSeq" id="WP_407349523.1">
    <property type="nucleotide sequence ID" value="NZ_CP136864.1"/>
</dbReference>
<evidence type="ECO:0000313" key="3">
    <source>
        <dbReference type="Proteomes" id="UP001626537"/>
    </source>
</evidence>
<dbReference type="InterPro" id="IPR019253">
    <property type="entry name" value="DUF2244_TM"/>
</dbReference>
<evidence type="ECO:0000313" key="2">
    <source>
        <dbReference type="EMBL" id="WOJ94889.1"/>
    </source>
</evidence>
<keyword evidence="3" id="KW-1185">Reference proteome</keyword>
<reference evidence="2 3" key="1">
    <citation type="submission" date="2023-10" db="EMBL/GenBank/DDBJ databases">
        <title>Two novel species belonging to the OM43/NOR5 clade.</title>
        <authorList>
            <person name="Park M."/>
        </authorList>
    </citation>
    <scope>NUCLEOTIDE SEQUENCE [LARGE SCALE GENOMIC DNA]</scope>
    <source>
        <strain evidence="2 3">IMCC43200</strain>
    </source>
</reference>
<keyword evidence="1" id="KW-0472">Membrane</keyword>
<feature type="transmembrane region" description="Helical" evidence="1">
    <location>
        <begin position="52"/>
        <end position="70"/>
    </location>
</feature>
<accession>A0ABZ0I7T8</accession>
<keyword evidence="1" id="KW-1133">Transmembrane helix</keyword>
<dbReference type="EMBL" id="CP136864">
    <property type="protein sequence ID" value="WOJ94889.1"/>
    <property type="molecule type" value="Genomic_DNA"/>
</dbReference>